<dbReference type="EMBL" id="JAYWVC010000481">
    <property type="protein sequence ID" value="MED7828743.1"/>
    <property type="molecule type" value="Genomic_DNA"/>
</dbReference>
<name>A0ABU7FY26_9ACTN</name>
<accession>A0ABU7FY26</accession>
<organism evidence="2 3">
    <name type="scientific">Streptomyces chiangmaiensis</name>
    <dbReference type="NCBI Taxonomy" id="766497"/>
    <lineage>
        <taxon>Bacteria</taxon>
        <taxon>Bacillati</taxon>
        <taxon>Actinomycetota</taxon>
        <taxon>Actinomycetes</taxon>
        <taxon>Kitasatosporales</taxon>
        <taxon>Streptomycetaceae</taxon>
        <taxon>Streptomyces</taxon>
    </lineage>
</organism>
<protein>
    <submittedName>
        <fullName evidence="2">Transposase</fullName>
    </submittedName>
</protein>
<evidence type="ECO:0000259" key="1">
    <source>
        <dbReference type="Pfam" id="PF13546"/>
    </source>
</evidence>
<dbReference type="PANTHER" id="PTHR33627:SF1">
    <property type="entry name" value="TRANSPOSASE"/>
    <property type="match status" value="1"/>
</dbReference>
<dbReference type="InterPro" id="IPR038721">
    <property type="entry name" value="IS701-like_DDE_dom"/>
</dbReference>
<dbReference type="RefSeq" id="WP_329513063.1">
    <property type="nucleotide sequence ID" value="NZ_JAYWVC010000481.1"/>
</dbReference>
<feature type="domain" description="Transposase IS701-like DDE" evidence="1">
    <location>
        <begin position="3"/>
        <end position="70"/>
    </location>
</feature>
<sequence>MEDTQAQKKGTKSVGVAFRQWVLTGDVRNCQTMAMLTYSTAAGHAFIDRRLYLPEEWTDDRDRCREAGVPN</sequence>
<proteinExistence type="predicted"/>
<comment type="caution">
    <text evidence="2">The sequence shown here is derived from an EMBL/GenBank/DDBJ whole genome shotgun (WGS) entry which is preliminary data.</text>
</comment>
<reference evidence="2" key="1">
    <citation type="submission" date="2024-01" db="EMBL/GenBank/DDBJ databases">
        <title>First draft genome sequence data of TA4-1, the type strain of Gram-positive actinobacterium Streptomyces chiangmaiensis.</title>
        <authorList>
            <person name="Yasawong M."/>
            <person name="Nantapong N."/>
        </authorList>
    </citation>
    <scope>NUCLEOTIDE SEQUENCE</scope>
    <source>
        <strain evidence="2">TA4-1</strain>
    </source>
</reference>
<dbReference type="InterPro" id="IPR039365">
    <property type="entry name" value="IS701-like"/>
</dbReference>
<evidence type="ECO:0000313" key="2">
    <source>
        <dbReference type="EMBL" id="MED7828743.1"/>
    </source>
</evidence>
<dbReference type="Pfam" id="PF13546">
    <property type="entry name" value="DDE_5"/>
    <property type="match status" value="1"/>
</dbReference>
<dbReference type="Proteomes" id="UP001333996">
    <property type="component" value="Unassembled WGS sequence"/>
</dbReference>
<keyword evidence="3" id="KW-1185">Reference proteome</keyword>
<dbReference type="PANTHER" id="PTHR33627">
    <property type="entry name" value="TRANSPOSASE"/>
    <property type="match status" value="1"/>
</dbReference>
<evidence type="ECO:0000313" key="3">
    <source>
        <dbReference type="Proteomes" id="UP001333996"/>
    </source>
</evidence>
<gene>
    <name evidence="2" type="ORF">VXC91_44695</name>
</gene>